<dbReference type="SMART" id="SM00020">
    <property type="entry name" value="Tryp_SPc"/>
    <property type="match status" value="1"/>
</dbReference>
<dbReference type="KEGG" id="gsh:117356539"/>
<dbReference type="InterPro" id="IPR009003">
    <property type="entry name" value="Peptidase_S1_PA"/>
</dbReference>
<dbReference type="InterPro" id="IPR001314">
    <property type="entry name" value="Peptidase_S1A"/>
</dbReference>
<keyword evidence="6" id="KW-0472">Membrane</keyword>
<evidence type="ECO:0000313" key="9">
    <source>
        <dbReference type="Proteomes" id="UP000515159"/>
    </source>
</evidence>
<keyword evidence="1 5" id="KW-0645">Protease</keyword>
<dbReference type="Pfam" id="PF00089">
    <property type="entry name" value="Trypsin"/>
    <property type="match status" value="1"/>
</dbReference>
<dbReference type="FunFam" id="2.40.10.10:FF:000003">
    <property type="entry name" value="Transmembrane serine protease 3"/>
    <property type="match status" value="1"/>
</dbReference>
<proteinExistence type="predicted"/>
<keyword evidence="4" id="KW-1015">Disulfide bond</keyword>
<evidence type="ECO:0000256" key="4">
    <source>
        <dbReference type="ARBA" id="ARBA00023157"/>
    </source>
</evidence>
<dbReference type="OrthoDB" id="10051896at2759"/>
<evidence type="ECO:0000256" key="3">
    <source>
        <dbReference type="ARBA" id="ARBA00022825"/>
    </source>
</evidence>
<dbReference type="CTD" id="283471"/>
<dbReference type="InterPro" id="IPR001254">
    <property type="entry name" value="Trypsin_dom"/>
</dbReference>
<accession>A0A6P8Q8A5</accession>
<dbReference type="PRINTS" id="PR00722">
    <property type="entry name" value="CHYMOTRYPSIN"/>
</dbReference>
<dbReference type="Gene3D" id="2.40.10.10">
    <property type="entry name" value="Trypsin-like serine proteases"/>
    <property type="match status" value="2"/>
</dbReference>
<keyword evidence="3 5" id="KW-0720">Serine protease</keyword>
<evidence type="ECO:0000256" key="6">
    <source>
        <dbReference type="SAM" id="Phobius"/>
    </source>
</evidence>
<dbReference type="GO" id="GO:0004252">
    <property type="term" value="F:serine-type endopeptidase activity"/>
    <property type="evidence" value="ECO:0007669"/>
    <property type="project" value="InterPro"/>
</dbReference>
<evidence type="ECO:0000259" key="8">
    <source>
        <dbReference type="PROSITE" id="PS50240"/>
    </source>
</evidence>
<protein>
    <submittedName>
        <fullName evidence="10">Transmembrane protease serine 12 isoform X1</fullName>
    </submittedName>
</protein>
<reference evidence="10" key="1">
    <citation type="submission" date="2025-08" db="UniProtKB">
        <authorList>
            <consortium name="RefSeq"/>
        </authorList>
    </citation>
    <scope>IDENTIFICATION</scope>
</reference>
<dbReference type="PANTHER" id="PTHR24252:SF21">
    <property type="entry name" value="TRANSMEMBRANE SERINE PROTEASE 12"/>
    <property type="match status" value="1"/>
</dbReference>
<evidence type="ECO:0000313" key="10">
    <source>
        <dbReference type="RefSeq" id="XP_033791765.1"/>
    </source>
</evidence>
<feature type="domain" description="Peptidase S1" evidence="8">
    <location>
        <begin position="48"/>
        <end position="288"/>
    </location>
</feature>
<dbReference type="InterPro" id="IPR033116">
    <property type="entry name" value="TRYPSIN_SER"/>
</dbReference>
<dbReference type="AlphaFoldDB" id="A0A6P8Q8A5"/>
<dbReference type="PANTHER" id="PTHR24252">
    <property type="entry name" value="ACROSIN-RELATED"/>
    <property type="match status" value="1"/>
</dbReference>
<organism evidence="9 10">
    <name type="scientific">Geotrypetes seraphini</name>
    <name type="common">Gaboon caecilian</name>
    <name type="synonym">Caecilia seraphini</name>
    <dbReference type="NCBI Taxonomy" id="260995"/>
    <lineage>
        <taxon>Eukaryota</taxon>
        <taxon>Metazoa</taxon>
        <taxon>Chordata</taxon>
        <taxon>Craniata</taxon>
        <taxon>Vertebrata</taxon>
        <taxon>Euteleostomi</taxon>
        <taxon>Amphibia</taxon>
        <taxon>Gymnophiona</taxon>
        <taxon>Geotrypetes</taxon>
    </lineage>
</organism>
<dbReference type="Proteomes" id="UP000515159">
    <property type="component" value="Chromosome 3"/>
</dbReference>
<keyword evidence="9" id="KW-1185">Reference proteome</keyword>
<dbReference type="PROSITE" id="PS00135">
    <property type="entry name" value="TRYPSIN_SER"/>
    <property type="match status" value="1"/>
</dbReference>
<feature type="transmembrane region" description="Helical" evidence="6">
    <location>
        <begin position="297"/>
        <end position="316"/>
    </location>
</feature>
<keyword evidence="7" id="KW-0732">Signal</keyword>
<dbReference type="RefSeq" id="XP_033791765.1">
    <property type="nucleotide sequence ID" value="XM_033935874.1"/>
</dbReference>
<evidence type="ECO:0000256" key="5">
    <source>
        <dbReference type="RuleBase" id="RU363034"/>
    </source>
</evidence>
<feature type="chain" id="PRO_5027755429" evidence="7">
    <location>
        <begin position="25"/>
        <end position="317"/>
    </location>
</feature>
<dbReference type="SUPFAM" id="SSF50494">
    <property type="entry name" value="Trypsin-like serine proteases"/>
    <property type="match status" value="1"/>
</dbReference>
<keyword evidence="6" id="KW-1133">Transmembrane helix</keyword>
<dbReference type="GeneID" id="117356539"/>
<keyword evidence="2 5" id="KW-0378">Hydrolase</keyword>
<dbReference type="GO" id="GO:0006508">
    <property type="term" value="P:proteolysis"/>
    <property type="evidence" value="ECO:0007669"/>
    <property type="project" value="UniProtKB-KW"/>
</dbReference>
<sequence length="317" mass="35648">MRRRMCGLCSALLLLICNPAAVPGSSLFGSDTAECGIRPIRGIPDSRIVGGQNAKPGAWPWQVSLQYLILSSGYIHLCGGTVINNSWVLTAAHCFLERTYPLRWRAVFGIVNLRQRTRSVKIKRIKRIIVNPKYSNLTMDNDITLLQLKSPVTYSDYIQPICLQHNFTDINLDKQCFVSGWGSRSHGGQESQILQEAQLKILPFTVCNKTGWYNGMLTSNMICAGYETGGIDTCQGDSGGPFSCFIRKQKKFYLMGITSFGFGCGHPRFPGIYLRAANYKDWIENILHGNDNNFKHITFYVHILTAVCWVVILEFLF</sequence>
<feature type="signal peptide" evidence="7">
    <location>
        <begin position="1"/>
        <end position="24"/>
    </location>
</feature>
<name>A0A6P8Q8A5_GEOSA</name>
<dbReference type="PROSITE" id="PS50240">
    <property type="entry name" value="TRYPSIN_DOM"/>
    <property type="match status" value="1"/>
</dbReference>
<dbReference type="InParanoid" id="A0A6P8Q8A5"/>
<evidence type="ECO:0000256" key="7">
    <source>
        <dbReference type="SAM" id="SignalP"/>
    </source>
</evidence>
<dbReference type="PROSITE" id="PS00134">
    <property type="entry name" value="TRYPSIN_HIS"/>
    <property type="match status" value="1"/>
</dbReference>
<evidence type="ECO:0000256" key="1">
    <source>
        <dbReference type="ARBA" id="ARBA00022670"/>
    </source>
</evidence>
<dbReference type="InterPro" id="IPR018114">
    <property type="entry name" value="TRYPSIN_HIS"/>
</dbReference>
<keyword evidence="6 10" id="KW-0812">Transmembrane</keyword>
<gene>
    <name evidence="10" type="primary">TMPRSS12</name>
</gene>
<evidence type="ECO:0000256" key="2">
    <source>
        <dbReference type="ARBA" id="ARBA00022801"/>
    </source>
</evidence>
<dbReference type="CDD" id="cd00190">
    <property type="entry name" value="Tryp_SPc"/>
    <property type="match status" value="1"/>
</dbReference>
<dbReference type="InterPro" id="IPR043504">
    <property type="entry name" value="Peptidase_S1_PA_chymotrypsin"/>
</dbReference>
<dbReference type="FunCoup" id="A0A6P8Q8A5">
    <property type="interactions" value="55"/>
</dbReference>